<dbReference type="AlphaFoldDB" id="A0D3Q5"/>
<accession>A0D3Q5</accession>
<protein>
    <recommendedName>
        <fullName evidence="3">Transmembrane protein</fullName>
    </recommendedName>
</protein>
<dbReference type="PANTHER" id="PTHR11319">
    <property type="entry name" value="G PROTEIN-COUPLED RECEPTOR-RELATED"/>
    <property type="match status" value="1"/>
</dbReference>
<dbReference type="KEGG" id="ptm:GSPATT00039225001"/>
<gene>
    <name evidence="1" type="ORF">GSPATT00039225001</name>
</gene>
<dbReference type="SUPFAM" id="SSF51126">
    <property type="entry name" value="Pectin lyase-like"/>
    <property type="match status" value="1"/>
</dbReference>
<sequence length="1134" mass="130953">MGTDLQYCPDCDVLVTPSYDQIEKLDQFKDFCQTSESINANCYTCGGNCNLCQIFQTNLKCLSKQNILPSLNSPCELPKYQNFQQNCVDCQIKHCLYCFNYFADDPTRTTLGFLDDYSFIKEEIEDGSYSLIEEKIVEGCAQCAEEYIFDFTIGECIFKKPSQQNCLQSYINFENQEICTLSAIEDFNIALEITNCQSHILNCKQCIKTPQSTLKCLLCEDYYMVSTQTGVCSLCNLNFAKQCFEENGLDPWIFLVQGFTIQFLPNKPIFSEAVYRPRSLITECIPGYQKVKNTCRLYCDQMCSVCKISGNDFQCSKYVNLVENVFNVPHYVKFVKLDQMKKQIKQIHIFAAIPQNTIYTYRCLKKVPLEQIQIDPNLQIAQYCYQNNCNNNLEIINDGTSCNNLFNTQYYVQSQLNYQYFNNIGLKEMTLTIYLQKKDCKFLSNDQSLENAYKENIFSLQIARLKIQGMNSPVIIILPFTLNFLKYDVVVLINIQFKIYSSLDLIFQNRGNPIDLKFIDTRFQQALDNAISLSVQGSSFLNLNLKNLQIFYSSIKNSILFNIYCTDSGDTIIIDNFNLQNCNFTNSTLFQFKNAQRTILIKNIIIDSCEFYNSSIANFALNLDQISNVIINDVQIKNSLFFNTSFIQSNERTTFTINNLLVLKNRMMNSKFITFNYESNFNDILIRDNVLISFQFISQISSIIENQEIYLNQIQIQRNTINNSQIFVTEYKQTKKQTNILLSNLYFEDNTMTSYQEQHFIIINCFNLTIQNIFIKNTLNYRFFSLISVPLIKIENLIYENSIQEQKVQLSSECLQNQISHSQLLQVSGFIEITLNLIQLKNIFSIDQSIISIQSNPFFMQNSKESIKIRNLIVKGNILIKQQLGKLISIIVLQTENPQIIELDKLYFEENIFHQYNKDPSETSASLFYIDSGQGTLMMNNIICSNNSLTNSSLSYISIFSNDIQIDNFQVQNHNYNNQEFWVKYYEIQFQDNYNQTEITYIISQSYSIETIGGALSTTVTKFKLNNGLFNFIKTQGSQIFNINLQGDGIVMISDCIINHVHNSLLSTQEQDGAFTISGKKSLLTLYLNNIIVTDVLNKLSSSIFSIYPSSSKNNLELKNIIARDCFSLVNLKY</sequence>
<evidence type="ECO:0008006" key="3">
    <source>
        <dbReference type="Google" id="ProtNLM"/>
    </source>
</evidence>
<dbReference type="RefSeq" id="XP_001445069.1">
    <property type="nucleotide sequence ID" value="XM_001445032.1"/>
</dbReference>
<name>A0D3Q5_PARTE</name>
<evidence type="ECO:0000313" key="1">
    <source>
        <dbReference type="EMBL" id="CAK77672.1"/>
    </source>
</evidence>
<dbReference type="OrthoDB" id="309836at2759"/>
<dbReference type="EMBL" id="CT868277">
    <property type="protein sequence ID" value="CAK77672.1"/>
    <property type="molecule type" value="Genomic_DNA"/>
</dbReference>
<keyword evidence="2" id="KW-1185">Reference proteome</keyword>
<evidence type="ECO:0000313" key="2">
    <source>
        <dbReference type="Proteomes" id="UP000000600"/>
    </source>
</evidence>
<reference evidence="1 2" key="1">
    <citation type="journal article" date="2006" name="Nature">
        <title>Global trends of whole-genome duplications revealed by the ciliate Paramecium tetraurelia.</title>
        <authorList>
            <consortium name="Genoscope"/>
            <person name="Aury J.-M."/>
            <person name="Jaillon O."/>
            <person name="Duret L."/>
            <person name="Noel B."/>
            <person name="Jubin C."/>
            <person name="Porcel B.M."/>
            <person name="Segurens B."/>
            <person name="Daubin V."/>
            <person name="Anthouard V."/>
            <person name="Aiach N."/>
            <person name="Arnaiz O."/>
            <person name="Billaut A."/>
            <person name="Beisson J."/>
            <person name="Blanc I."/>
            <person name="Bouhouche K."/>
            <person name="Camara F."/>
            <person name="Duharcourt S."/>
            <person name="Guigo R."/>
            <person name="Gogendeau D."/>
            <person name="Katinka M."/>
            <person name="Keller A.-M."/>
            <person name="Kissmehl R."/>
            <person name="Klotz C."/>
            <person name="Koll F."/>
            <person name="Le Moue A."/>
            <person name="Lepere C."/>
            <person name="Malinsky S."/>
            <person name="Nowacki M."/>
            <person name="Nowak J.K."/>
            <person name="Plattner H."/>
            <person name="Poulain J."/>
            <person name="Ruiz F."/>
            <person name="Serrano V."/>
            <person name="Zagulski M."/>
            <person name="Dessen P."/>
            <person name="Betermier M."/>
            <person name="Weissenbach J."/>
            <person name="Scarpelli C."/>
            <person name="Schachter V."/>
            <person name="Sperling L."/>
            <person name="Meyer E."/>
            <person name="Cohen J."/>
            <person name="Wincker P."/>
        </authorList>
    </citation>
    <scope>NUCLEOTIDE SEQUENCE [LARGE SCALE GENOMIC DNA]</scope>
    <source>
        <strain evidence="1 2">Stock d4-2</strain>
    </source>
</reference>
<proteinExistence type="predicted"/>
<organism evidence="1 2">
    <name type="scientific">Paramecium tetraurelia</name>
    <dbReference type="NCBI Taxonomy" id="5888"/>
    <lineage>
        <taxon>Eukaryota</taxon>
        <taxon>Sar</taxon>
        <taxon>Alveolata</taxon>
        <taxon>Ciliophora</taxon>
        <taxon>Intramacronucleata</taxon>
        <taxon>Oligohymenophorea</taxon>
        <taxon>Peniculida</taxon>
        <taxon>Parameciidae</taxon>
        <taxon>Paramecium</taxon>
    </lineage>
</organism>
<dbReference type="Proteomes" id="UP000000600">
    <property type="component" value="Unassembled WGS sequence"/>
</dbReference>
<dbReference type="GeneID" id="5030853"/>
<dbReference type="InterPro" id="IPR011050">
    <property type="entry name" value="Pectin_lyase_fold/virulence"/>
</dbReference>
<dbReference type="HOGENOM" id="CLU_278686_0_0_1"/>
<dbReference type="InParanoid" id="A0D3Q5"/>
<dbReference type="PANTHER" id="PTHR11319:SF35">
    <property type="entry name" value="OUTER MEMBRANE PROTEIN PMPC-RELATED"/>
    <property type="match status" value="1"/>
</dbReference>